<name>A0A1I4EHV1_9GAMM</name>
<accession>A0A1I4EHV1</accession>
<sequence>MRVLTSDYLDVTDPDALRRLMLLQEQGAQVRIFECAGGSFHLKAYLFAGQDEQGRLRGQAFIGSSNISRQALLEGLEWNYRIDYPGDAGFLEARSRFEELFAQPRALPLSHAWIDAYEARRAPPPRAVAPGSQELEPLPEPTAVQREALKATPFKVFA</sequence>
<evidence type="ECO:0000313" key="3">
    <source>
        <dbReference type="Proteomes" id="UP000199579"/>
    </source>
</evidence>
<organism evidence="2 3">
    <name type="scientific">Azotobacter beijerinckii</name>
    <dbReference type="NCBI Taxonomy" id="170623"/>
    <lineage>
        <taxon>Bacteria</taxon>
        <taxon>Pseudomonadati</taxon>
        <taxon>Pseudomonadota</taxon>
        <taxon>Gammaproteobacteria</taxon>
        <taxon>Pseudomonadales</taxon>
        <taxon>Pseudomonadaceae</taxon>
        <taxon>Azotobacter</taxon>
    </lineage>
</organism>
<feature type="domain" description="Phospholipase D-like" evidence="1">
    <location>
        <begin position="2"/>
        <end position="88"/>
    </location>
</feature>
<dbReference type="AlphaFoldDB" id="A0A1I4EHV1"/>
<dbReference type="Pfam" id="PF13091">
    <property type="entry name" value="PLDc_2"/>
    <property type="match status" value="1"/>
</dbReference>
<dbReference type="SUPFAM" id="SSF56024">
    <property type="entry name" value="Phospholipase D/nuclease"/>
    <property type="match status" value="1"/>
</dbReference>
<evidence type="ECO:0000259" key="1">
    <source>
        <dbReference type="Pfam" id="PF13091"/>
    </source>
</evidence>
<evidence type="ECO:0000313" key="2">
    <source>
        <dbReference type="EMBL" id="SFL04819.1"/>
    </source>
</evidence>
<dbReference type="EMBL" id="FOSX01000051">
    <property type="protein sequence ID" value="SFL04819.1"/>
    <property type="molecule type" value="Genomic_DNA"/>
</dbReference>
<gene>
    <name evidence="2" type="ORF">SAMN04244574_02912</name>
</gene>
<proteinExistence type="predicted"/>
<dbReference type="InterPro" id="IPR025202">
    <property type="entry name" value="PLD-like_dom"/>
</dbReference>
<dbReference type="Proteomes" id="UP000199579">
    <property type="component" value="Unassembled WGS sequence"/>
</dbReference>
<dbReference type="RefSeq" id="WP_211482198.1">
    <property type="nucleotide sequence ID" value="NZ_FOSX01000051.1"/>
</dbReference>
<protein>
    <submittedName>
        <fullName evidence="2">PLD-like domain-containing protein</fullName>
    </submittedName>
</protein>
<dbReference type="Gene3D" id="3.30.870.10">
    <property type="entry name" value="Endonuclease Chain A"/>
    <property type="match status" value="1"/>
</dbReference>
<reference evidence="2 3" key="1">
    <citation type="submission" date="2016-10" db="EMBL/GenBank/DDBJ databases">
        <authorList>
            <person name="de Groot N.N."/>
        </authorList>
    </citation>
    <scope>NUCLEOTIDE SEQUENCE [LARGE SCALE GENOMIC DNA]</scope>
    <source>
        <strain evidence="2 3">DSM 381</strain>
    </source>
</reference>